<name>A0A7W8ZM00_9SPHI</name>
<dbReference type="AlphaFoldDB" id="A0A7W8ZM00"/>
<keyword evidence="2" id="KW-1134">Transmembrane beta strand</keyword>
<evidence type="ECO:0000259" key="9">
    <source>
        <dbReference type="PROSITE" id="PS51779"/>
    </source>
</evidence>
<comment type="subcellular location">
    <subcellularLocation>
        <location evidence="1">Membrane</location>
    </subcellularLocation>
</comment>
<protein>
    <recommendedName>
        <fullName evidence="7">Outer membrane protein assembly factor BamA</fullName>
    </recommendedName>
</protein>
<keyword evidence="5" id="KW-0472">Membrane</keyword>
<proteinExistence type="predicted"/>
<dbReference type="RefSeq" id="WP_260171742.1">
    <property type="nucleotide sequence ID" value="NZ_JACHCD010000003.1"/>
</dbReference>
<evidence type="ECO:0000256" key="1">
    <source>
        <dbReference type="ARBA" id="ARBA00004370"/>
    </source>
</evidence>
<comment type="caution">
    <text evidence="10">The sequence shown here is derived from an EMBL/GenBank/DDBJ whole genome shotgun (WGS) entry which is preliminary data.</text>
</comment>
<keyword evidence="4" id="KW-0677">Repeat</keyword>
<evidence type="ECO:0000256" key="6">
    <source>
        <dbReference type="ARBA" id="ARBA00023237"/>
    </source>
</evidence>
<dbReference type="Proteomes" id="UP000537204">
    <property type="component" value="Unassembled WGS sequence"/>
</dbReference>
<dbReference type="Pfam" id="PF07244">
    <property type="entry name" value="POTRA"/>
    <property type="match status" value="4"/>
</dbReference>
<dbReference type="PIRSF" id="PIRSF006076">
    <property type="entry name" value="OM_assembly_OMP85"/>
    <property type="match status" value="1"/>
</dbReference>
<evidence type="ECO:0000256" key="2">
    <source>
        <dbReference type="ARBA" id="ARBA00022452"/>
    </source>
</evidence>
<dbReference type="EMBL" id="JACHCE010000002">
    <property type="protein sequence ID" value="MBB5636257.1"/>
    <property type="molecule type" value="Genomic_DNA"/>
</dbReference>
<evidence type="ECO:0000313" key="11">
    <source>
        <dbReference type="Proteomes" id="UP000537204"/>
    </source>
</evidence>
<feature type="domain" description="POTRA" evidence="9">
    <location>
        <begin position="383"/>
        <end position="458"/>
    </location>
</feature>
<evidence type="ECO:0000256" key="8">
    <source>
        <dbReference type="SAM" id="SignalP"/>
    </source>
</evidence>
<dbReference type="InterPro" id="IPR023707">
    <property type="entry name" value="OM_assembly_BamA"/>
</dbReference>
<dbReference type="Gene3D" id="3.10.20.310">
    <property type="entry name" value="membrane protein fhac"/>
    <property type="match status" value="5"/>
</dbReference>
<dbReference type="GO" id="GO:0071709">
    <property type="term" value="P:membrane assembly"/>
    <property type="evidence" value="ECO:0007669"/>
    <property type="project" value="InterPro"/>
</dbReference>
<evidence type="ECO:0000256" key="7">
    <source>
        <dbReference type="NCBIfam" id="TIGR03303"/>
    </source>
</evidence>
<evidence type="ECO:0000256" key="5">
    <source>
        <dbReference type="ARBA" id="ARBA00023136"/>
    </source>
</evidence>
<dbReference type="GO" id="GO:0009279">
    <property type="term" value="C:cell outer membrane"/>
    <property type="evidence" value="ECO:0007669"/>
    <property type="project" value="UniProtKB-UniRule"/>
</dbReference>
<dbReference type="PROSITE" id="PS51779">
    <property type="entry name" value="POTRA"/>
    <property type="match status" value="1"/>
</dbReference>
<feature type="signal peptide" evidence="8">
    <location>
        <begin position="1"/>
        <end position="19"/>
    </location>
</feature>
<feature type="chain" id="PRO_5030736425" description="Outer membrane protein assembly factor BamA" evidence="8">
    <location>
        <begin position="20"/>
        <end position="853"/>
    </location>
</feature>
<accession>A0A7W8ZM00</accession>
<gene>
    <name evidence="10" type="ORF">HDE68_002145</name>
</gene>
<dbReference type="InterPro" id="IPR010827">
    <property type="entry name" value="BamA/TamA_POTRA"/>
</dbReference>
<evidence type="ECO:0000313" key="10">
    <source>
        <dbReference type="EMBL" id="MBB5636257.1"/>
    </source>
</evidence>
<dbReference type="NCBIfam" id="TIGR03303">
    <property type="entry name" value="OM_YaeT"/>
    <property type="match status" value="1"/>
</dbReference>
<evidence type="ECO:0000256" key="3">
    <source>
        <dbReference type="ARBA" id="ARBA00022692"/>
    </source>
</evidence>
<sequence length="853" mass="95408">MKRIYQLILLLLIGSPAMAQITRPKSNPNTPSLKVSGTDMDYFQPKEYIIGGTTLSGAKFIDKEVIITLSKLIKGEKILLPGEATSNAIKTLWSQGLFDDIELDISKMVLDTVYFDIKVVERPRLSSFELNGLTKSQKTDITEKLNSKSGKTIINENTYNSTTGIINKYLAEKGYFFTKVDYKTKPDPNMENGVVLQVFVDRGNKVKVHKIEFTGNKDFKASTLRKYLKKTKQQAFYKVFGSGKFSKEKYKEDKDKLIAKMQDKGYRDAVIIKDTTYQYNKKSVGIKIDLYEGPKYYVGNITWAGNAKYATKDLGKVLGIEKGEVFSEEKLNTKLHGNGAESDDVSSIYLNDGYLTFNVEPVQTKIYNDTVDLEIRIYEGPQYTNNRITVKGNTITNDRVVLREVRTRPGDKFSKDLLVRTVRDLGQLGNFDESKTVPTPKPNPSDGTVDIEYAVEEKPSDQVELSGGFGGGRVIGTIGLTFNNFSLRNILNPKAYRPLPKGDGQKLSLRGQTNGKYYQSYSFSFSEPWLGGKKPVSFGVSAFTSLSSANGLSSGPNVQRIRLNGVTFSLGRRLKWPDNYFQISHAINLQQYILNNYPGYLFSTGTSYNLNLTQEISRDSRNSPIFPTEGSYFKFTIQATPPYSLLNNTNYATASDKQRYKFTEYHKWKFEGQWFQRVGGKLVFKGQAQFGFLGSYNQAVGQSPFERFKLGGDGMQGFDFLQGSEIITMRGYANNVVTPATATTAQQIQTATNSGSPVYAKYVMELRYPVIASQQATAYLVGFAEGGNTWNKFAEFNPFNVRRSAGIGARIFLPIFGMLGIDYGFPFDSIPGQANGGKQNFTFSIAQQLGGFN</sequence>
<dbReference type="InterPro" id="IPR034746">
    <property type="entry name" value="POTRA"/>
</dbReference>
<dbReference type="InterPro" id="IPR000184">
    <property type="entry name" value="Bac_surfAg_D15"/>
</dbReference>
<dbReference type="Gene3D" id="2.40.160.50">
    <property type="entry name" value="membrane protein fhac: a member of the omp85/tpsb transporter family"/>
    <property type="match status" value="1"/>
</dbReference>
<organism evidence="10 11">
    <name type="scientific">Pedobacter cryoconitis</name>
    <dbReference type="NCBI Taxonomy" id="188932"/>
    <lineage>
        <taxon>Bacteria</taxon>
        <taxon>Pseudomonadati</taxon>
        <taxon>Bacteroidota</taxon>
        <taxon>Sphingobacteriia</taxon>
        <taxon>Sphingobacteriales</taxon>
        <taxon>Sphingobacteriaceae</taxon>
        <taxon>Pedobacter</taxon>
    </lineage>
</organism>
<keyword evidence="6" id="KW-0998">Cell outer membrane</keyword>
<dbReference type="Pfam" id="PF01103">
    <property type="entry name" value="Omp85"/>
    <property type="match status" value="1"/>
</dbReference>
<keyword evidence="3" id="KW-0812">Transmembrane</keyword>
<evidence type="ECO:0000256" key="4">
    <source>
        <dbReference type="ARBA" id="ARBA00022737"/>
    </source>
</evidence>
<keyword evidence="8" id="KW-0732">Signal</keyword>
<reference evidence="10 11" key="1">
    <citation type="submission" date="2020-08" db="EMBL/GenBank/DDBJ databases">
        <title>Genomic Encyclopedia of Type Strains, Phase IV (KMG-V): Genome sequencing to study the core and pangenomes of soil and plant-associated prokaryotes.</title>
        <authorList>
            <person name="Whitman W."/>
        </authorList>
    </citation>
    <scope>NUCLEOTIDE SEQUENCE [LARGE SCALE GENOMIC DNA]</scope>
    <source>
        <strain evidence="10 11">S3M1</strain>
    </source>
</reference>